<reference evidence="1 2" key="1">
    <citation type="submission" date="2013-02" db="EMBL/GenBank/DDBJ databases">
        <authorList>
            <person name="Harkins D.M."/>
            <person name="Durkin A.S."/>
            <person name="Brinkac L.M."/>
            <person name="Haft D.H."/>
            <person name="Selengut J.D."/>
            <person name="Sanka R."/>
            <person name="DePew J."/>
            <person name="Purushe J."/>
            <person name="Picardeau M."/>
            <person name="Werts C."/>
            <person name="Goarant C."/>
            <person name="Vinetz J.M."/>
            <person name="Sutton G.G."/>
            <person name="Nierman W.C."/>
            <person name="Fouts D.E."/>
        </authorList>
    </citation>
    <scope>NUCLEOTIDE SEQUENCE [LARGE SCALE GENOMIC DNA]</scope>
    <source>
        <strain evidence="1 2">200703203</strain>
    </source>
</reference>
<dbReference type="EMBL" id="AHNY02000239">
    <property type="protein sequence ID" value="EMY23518.1"/>
    <property type="molecule type" value="Genomic_DNA"/>
</dbReference>
<evidence type="ECO:0000313" key="1">
    <source>
        <dbReference type="EMBL" id="EMY23518.1"/>
    </source>
</evidence>
<dbReference type="AlphaFoldDB" id="N1UBA0"/>
<name>N1UBA0_LEPIR</name>
<accession>N1UBA0</accession>
<gene>
    <name evidence="1" type="ORF">LEP1GSC115_5366</name>
</gene>
<dbReference type="Proteomes" id="UP000012220">
    <property type="component" value="Unassembled WGS sequence"/>
</dbReference>
<evidence type="ECO:0000313" key="2">
    <source>
        <dbReference type="Proteomes" id="UP000012220"/>
    </source>
</evidence>
<comment type="caution">
    <text evidence="1">The sequence shown here is derived from an EMBL/GenBank/DDBJ whole genome shotgun (WGS) entry which is preliminary data.</text>
</comment>
<protein>
    <submittedName>
        <fullName evidence="1">Uncharacterized protein</fullName>
    </submittedName>
</protein>
<proteinExistence type="predicted"/>
<sequence>MSNGFKSGLNLIQQSGTKTVTTFSEGISSGKSVVYNKVMDVLEKTRRLFPNSDAKEGPFSTLTKSGKATFAEFSAGLESEIPKINPILQRFNQVLTNDSKGIIKRTLESKESSESISGKSNVVSNTNIGSVIGQLVIGNKITDKKKISEMITDAIFQELDRFEEMELI</sequence>
<dbReference type="BioCyc" id="LINT1085541:G11IQ-2832-MONOMER"/>
<organism evidence="1 2">
    <name type="scientific">Leptospira interrogans serovar Australis str. 200703203</name>
    <dbReference type="NCBI Taxonomy" id="1085541"/>
    <lineage>
        <taxon>Bacteria</taxon>
        <taxon>Pseudomonadati</taxon>
        <taxon>Spirochaetota</taxon>
        <taxon>Spirochaetia</taxon>
        <taxon>Leptospirales</taxon>
        <taxon>Leptospiraceae</taxon>
        <taxon>Leptospira</taxon>
    </lineage>
</organism>